<evidence type="ECO:0000313" key="8">
    <source>
        <dbReference type="Proteomes" id="UP000184248"/>
    </source>
</evidence>
<dbReference type="OrthoDB" id="9802264at2"/>
<evidence type="ECO:0000313" key="7">
    <source>
        <dbReference type="EMBL" id="SHK62121.1"/>
    </source>
</evidence>
<evidence type="ECO:0000259" key="6">
    <source>
        <dbReference type="PROSITE" id="PS50893"/>
    </source>
</evidence>
<proteinExistence type="predicted"/>
<dbReference type="InterPro" id="IPR040582">
    <property type="entry name" value="OB_MalK-like"/>
</dbReference>
<dbReference type="CDD" id="cd03259">
    <property type="entry name" value="ABC_Carb_Solutes_like"/>
    <property type="match status" value="1"/>
</dbReference>
<dbReference type="InterPro" id="IPR008995">
    <property type="entry name" value="Mo/tungstate-bd_C_term_dom"/>
</dbReference>
<dbReference type="SUPFAM" id="SSF52540">
    <property type="entry name" value="P-loop containing nucleoside triphosphate hydrolases"/>
    <property type="match status" value="1"/>
</dbReference>
<name>A0A1M6TYX7_9GAMM</name>
<evidence type="ECO:0000256" key="3">
    <source>
        <dbReference type="ARBA" id="ARBA00022741"/>
    </source>
</evidence>
<evidence type="ECO:0000256" key="4">
    <source>
        <dbReference type="ARBA" id="ARBA00022840"/>
    </source>
</evidence>
<dbReference type="SMART" id="SM00382">
    <property type="entry name" value="AAA"/>
    <property type="match status" value="1"/>
</dbReference>
<evidence type="ECO:0000256" key="5">
    <source>
        <dbReference type="ARBA" id="ARBA00023136"/>
    </source>
</evidence>
<feature type="domain" description="ABC transporter" evidence="6">
    <location>
        <begin position="4"/>
        <end position="241"/>
    </location>
</feature>
<keyword evidence="4 7" id="KW-0067">ATP-binding</keyword>
<dbReference type="InterPro" id="IPR003439">
    <property type="entry name" value="ABC_transporter-like_ATP-bd"/>
</dbReference>
<dbReference type="PROSITE" id="PS50893">
    <property type="entry name" value="ABC_TRANSPORTER_2"/>
    <property type="match status" value="1"/>
</dbReference>
<dbReference type="Proteomes" id="UP000184248">
    <property type="component" value="Unassembled WGS sequence"/>
</dbReference>
<keyword evidence="3" id="KW-0547">Nucleotide-binding</keyword>
<dbReference type="PANTHER" id="PTHR43875">
    <property type="entry name" value="MALTODEXTRIN IMPORT ATP-BINDING PROTEIN MSMX"/>
    <property type="match status" value="1"/>
</dbReference>
<dbReference type="GO" id="GO:0015408">
    <property type="term" value="F:ABC-type ferric iron transporter activity"/>
    <property type="evidence" value="ECO:0007669"/>
    <property type="project" value="InterPro"/>
</dbReference>
<dbReference type="RefSeq" id="WP_064700329.1">
    <property type="nucleotide sequence ID" value="NZ_BDEO01000011.1"/>
</dbReference>
<accession>A0A1M6TYX7</accession>
<dbReference type="PANTHER" id="PTHR43875:SF14">
    <property type="entry name" value="ABC TRANSPORTER ATP-BINDING PROTEIN"/>
    <property type="match status" value="1"/>
</dbReference>
<dbReference type="Gene3D" id="2.40.50.140">
    <property type="entry name" value="Nucleic acid-binding proteins"/>
    <property type="match status" value="1"/>
</dbReference>
<dbReference type="AlphaFoldDB" id="A0A1M6TYX7"/>
<dbReference type="Pfam" id="PF00005">
    <property type="entry name" value="ABC_tran"/>
    <property type="match status" value="1"/>
</dbReference>
<keyword evidence="5" id="KW-0472">Membrane</keyword>
<dbReference type="InterPro" id="IPR047641">
    <property type="entry name" value="ABC_transpr_MalK/UgpC-like"/>
</dbReference>
<dbReference type="GO" id="GO:0016887">
    <property type="term" value="F:ATP hydrolysis activity"/>
    <property type="evidence" value="ECO:0007669"/>
    <property type="project" value="InterPro"/>
</dbReference>
<dbReference type="Pfam" id="PF17912">
    <property type="entry name" value="OB_MalK"/>
    <property type="match status" value="1"/>
</dbReference>
<gene>
    <name evidence="7" type="ORF">SAMN05192556_10492</name>
</gene>
<keyword evidence="2" id="KW-1003">Cell membrane</keyword>
<dbReference type="InterPro" id="IPR012340">
    <property type="entry name" value="NA-bd_OB-fold"/>
</dbReference>
<dbReference type="GO" id="GO:0055052">
    <property type="term" value="C:ATP-binding cassette (ABC) transporter complex, substrate-binding subunit-containing"/>
    <property type="evidence" value="ECO:0007669"/>
    <property type="project" value="TreeGrafter"/>
</dbReference>
<dbReference type="InterPro" id="IPR015853">
    <property type="entry name" value="ABC_transpr_FbpC"/>
</dbReference>
<reference evidence="8" key="1">
    <citation type="submission" date="2016-11" db="EMBL/GenBank/DDBJ databases">
        <authorList>
            <person name="Varghese N."/>
            <person name="Submissions S."/>
        </authorList>
    </citation>
    <scope>NUCLEOTIDE SEQUENCE [LARGE SCALE GENOMIC DNA]</scope>
    <source>
        <strain evidence="8">ALO Sharm</strain>
    </source>
</reference>
<evidence type="ECO:0000256" key="1">
    <source>
        <dbReference type="ARBA" id="ARBA00022448"/>
    </source>
</evidence>
<dbReference type="InterPro" id="IPR003593">
    <property type="entry name" value="AAA+_ATPase"/>
</dbReference>
<evidence type="ECO:0000256" key="2">
    <source>
        <dbReference type="ARBA" id="ARBA00022475"/>
    </source>
</evidence>
<dbReference type="GO" id="GO:0005524">
    <property type="term" value="F:ATP binding"/>
    <property type="evidence" value="ECO:0007669"/>
    <property type="project" value="UniProtKB-KW"/>
</dbReference>
<dbReference type="Gene3D" id="2.40.50.100">
    <property type="match status" value="1"/>
</dbReference>
<protein>
    <submittedName>
        <fullName evidence="7">Carbohydrate ABC transporter ATP-binding protein, CUT1 family</fullName>
    </submittedName>
</protein>
<dbReference type="Gene3D" id="3.40.50.300">
    <property type="entry name" value="P-loop containing nucleotide triphosphate hydrolases"/>
    <property type="match status" value="1"/>
</dbReference>
<keyword evidence="1" id="KW-0813">Transport</keyword>
<keyword evidence="8" id="KW-1185">Reference proteome</keyword>
<dbReference type="FunFam" id="3.40.50.300:FF:000042">
    <property type="entry name" value="Maltose/maltodextrin ABC transporter, ATP-binding protein"/>
    <property type="match status" value="1"/>
</dbReference>
<sequence>MAEITLRSLAHTYLPNPRTPEDYAIREMNHVWHQGGAYALLGPSGCGKSTLLNIISGLLEPSSGEVLFDGEVVNALPPEARNIAQVFQFPVIYDTMTVYDNLAFPLRNVKTPEARVHERVMEVADVLELTAQLKRKAKNLTADEKQKVSMGRGLVRDDVSAILFDEPLTVIDPQLKWKLRRKLKEIHQRFQITMVYVTHDQLEASTFADKIAVMYEGQVVQFGTPRELFEAPNHTFVGYFIGSPGMNFLDVMARDGSVMTGDTELTVGRGIHDAVARASSSNIKLGIRPEFVEVHAEPVEGGMPARVDHAQDLGTYSIVYLTLGSVSLKARIEEDQVTPTEQAWLRFPDAHLGLYVDEYRVEFDHE</sequence>
<dbReference type="SUPFAM" id="SSF50331">
    <property type="entry name" value="MOP-like"/>
    <property type="match status" value="1"/>
</dbReference>
<organism evidence="7 8">
    <name type="scientific">Halomonas caseinilytica</name>
    <dbReference type="NCBI Taxonomy" id="438744"/>
    <lineage>
        <taxon>Bacteria</taxon>
        <taxon>Pseudomonadati</taxon>
        <taxon>Pseudomonadota</taxon>
        <taxon>Gammaproteobacteria</taxon>
        <taxon>Oceanospirillales</taxon>
        <taxon>Halomonadaceae</taxon>
        <taxon>Halomonas</taxon>
    </lineage>
</organism>
<dbReference type="InterPro" id="IPR027417">
    <property type="entry name" value="P-loop_NTPase"/>
</dbReference>
<dbReference type="EMBL" id="FRAL01000004">
    <property type="protein sequence ID" value="SHK62121.1"/>
    <property type="molecule type" value="Genomic_DNA"/>
</dbReference>